<dbReference type="EMBL" id="CP133218">
    <property type="protein sequence ID" value="WML91476.1"/>
    <property type="molecule type" value="Genomic_DNA"/>
</dbReference>
<evidence type="ECO:0000313" key="3">
    <source>
        <dbReference type="Proteomes" id="UP001236657"/>
    </source>
</evidence>
<name>A0ABY9MTI5_9GAMM</name>
<feature type="transmembrane region" description="Helical" evidence="1">
    <location>
        <begin position="43"/>
        <end position="62"/>
    </location>
</feature>
<keyword evidence="1" id="KW-0472">Membrane</keyword>
<evidence type="ECO:0000256" key="1">
    <source>
        <dbReference type="SAM" id="Phobius"/>
    </source>
</evidence>
<keyword evidence="1" id="KW-0812">Transmembrane</keyword>
<dbReference type="RefSeq" id="WP_308896260.1">
    <property type="nucleotide sequence ID" value="NZ_CP133218.1"/>
</dbReference>
<feature type="transmembrane region" description="Helical" evidence="1">
    <location>
        <begin position="74"/>
        <end position="97"/>
    </location>
</feature>
<accession>A0ABY9MTI5</accession>
<gene>
    <name evidence="2" type="ORF">RCF98_03755</name>
</gene>
<sequence>MTSNTYSLGWSLVFWLLWSAGLLVLLLFGAFILITALDAPLVSGWNALIVLAEGFLLFKTARHFVRKDKPASELLLLAAVAAIGIPLLATGGCIMVDNVGGGLRIGG</sequence>
<feature type="transmembrane region" description="Helical" evidence="1">
    <location>
        <begin position="12"/>
        <end position="37"/>
    </location>
</feature>
<reference evidence="2 3" key="1">
    <citation type="submission" date="2023-08" db="EMBL/GenBank/DDBJ databases">
        <title>New molecular markers tilS and rpoB for phylogenetic and monitoring studies of the genus Thiothrix biodiversity.</title>
        <authorList>
            <person name="Ravin N.V."/>
            <person name="Smolyakov D."/>
            <person name="Markov N.D."/>
            <person name="Beletsky A.V."/>
            <person name="Mardanov A.V."/>
            <person name="Rudenko T.S."/>
            <person name="Grabovich M.Y."/>
        </authorList>
    </citation>
    <scope>NUCLEOTIDE SEQUENCE [LARGE SCALE GENOMIC DNA]</scope>
    <source>
        <strain evidence="2 3">MK1</strain>
    </source>
</reference>
<proteinExistence type="predicted"/>
<dbReference type="Proteomes" id="UP001236657">
    <property type="component" value="Chromosome"/>
</dbReference>
<protein>
    <submittedName>
        <fullName evidence="2">Uncharacterized protein</fullName>
    </submittedName>
</protein>
<keyword evidence="3" id="KW-1185">Reference proteome</keyword>
<organism evidence="2 3">
    <name type="scientific">Thiothrix lacustris</name>
    <dbReference type="NCBI Taxonomy" id="525917"/>
    <lineage>
        <taxon>Bacteria</taxon>
        <taxon>Pseudomonadati</taxon>
        <taxon>Pseudomonadota</taxon>
        <taxon>Gammaproteobacteria</taxon>
        <taxon>Thiotrichales</taxon>
        <taxon>Thiotrichaceae</taxon>
        <taxon>Thiothrix</taxon>
    </lineage>
</organism>
<evidence type="ECO:0000313" key="2">
    <source>
        <dbReference type="EMBL" id="WML91476.1"/>
    </source>
</evidence>
<keyword evidence="1" id="KW-1133">Transmembrane helix</keyword>